<dbReference type="EMBL" id="HBUE01202772">
    <property type="protein sequence ID" value="CAG6530642.1"/>
    <property type="molecule type" value="Transcribed_RNA"/>
</dbReference>
<accession>A0A8D8H9Y7</accession>
<dbReference type="EMBL" id="HBUE01308957">
    <property type="protein sequence ID" value="CAG6582475.1"/>
    <property type="molecule type" value="Transcribed_RNA"/>
</dbReference>
<dbReference type="Gene3D" id="1.20.1280.50">
    <property type="match status" value="1"/>
</dbReference>
<dbReference type="SUPFAM" id="SSF81383">
    <property type="entry name" value="F-box domain"/>
    <property type="match status" value="1"/>
</dbReference>
<sequence>MEVDQRKEIVGGDEPFIEHLPNEILLMIFRKLTFRQLVRASAVSHRWNELMFYLLKDRVKLRIQGLQFSNTEEWAQNRKYAALTFDAVRFGLPKGFNARWLEPLAENVKHLRFYCMRANDGALLELLRSFGAVEELLVKADKLDLSKALSSYLRLCRGLLPNLRRLTIGCRYVRMMGLLKEVAPRLVSLDLELLPRLLTKFYVCRFENLESLTLRFPQRQTKISNMRFLRCLQEIKNLRKLGLFVNDGISVFRAAFALTSVDDLTLGGTFTVEHFSQIFDDIHRMTNLRSLSIFVRTEQFLTVEAALPSLDSLCIGGTIKVNVSILTEKFPNLTLLMLTTRTFDWHEVQEIANAWQRTMQHLAIEIREIDQSVIASILTMLKLRTLYLYLNEPSENHIAALIPVACMATLEELHILDKDCKQDATLAELCNCKRSCKIFIGESLIEDVLSDGSL</sequence>
<dbReference type="InterPro" id="IPR036047">
    <property type="entry name" value="F-box-like_dom_sf"/>
</dbReference>
<dbReference type="InterPro" id="IPR032675">
    <property type="entry name" value="LRR_dom_sf"/>
</dbReference>
<protein>
    <submittedName>
        <fullName evidence="2">(northern house mosquito) hypothetical protein</fullName>
    </submittedName>
</protein>
<reference evidence="2" key="1">
    <citation type="submission" date="2021-05" db="EMBL/GenBank/DDBJ databases">
        <authorList>
            <person name="Alioto T."/>
            <person name="Alioto T."/>
            <person name="Gomez Garrido J."/>
        </authorList>
    </citation>
    <scope>NUCLEOTIDE SEQUENCE</scope>
</reference>
<dbReference type="Gene3D" id="3.80.10.10">
    <property type="entry name" value="Ribonuclease Inhibitor"/>
    <property type="match status" value="1"/>
</dbReference>
<dbReference type="SUPFAM" id="SSF52047">
    <property type="entry name" value="RNI-like"/>
    <property type="match status" value="1"/>
</dbReference>
<dbReference type="SMART" id="SM00256">
    <property type="entry name" value="FBOX"/>
    <property type="match status" value="1"/>
</dbReference>
<evidence type="ECO:0000313" key="2">
    <source>
        <dbReference type="EMBL" id="CAG6530642.1"/>
    </source>
</evidence>
<dbReference type="CDD" id="cd09917">
    <property type="entry name" value="F-box_SF"/>
    <property type="match status" value="1"/>
</dbReference>
<feature type="domain" description="F-box" evidence="1">
    <location>
        <begin position="14"/>
        <end position="63"/>
    </location>
</feature>
<evidence type="ECO:0000259" key="1">
    <source>
        <dbReference type="PROSITE" id="PS50181"/>
    </source>
</evidence>
<proteinExistence type="predicted"/>
<organism evidence="2">
    <name type="scientific">Culex pipiens</name>
    <name type="common">House mosquito</name>
    <dbReference type="NCBI Taxonomy" id="7175"/>
    <lineage>
        <taxon>Eukaryota</taxon>
        <taxon>Metazoa</taxon>
        <taxon>Ecdysozoa</taxon>
        <taxon>Arthropoda</taxon>
        <taxon>Hexapoda</taxon>
        <taxon>Insecta</taxon>
        <taxon>Pterygota</taxon>
        <taxon>Neoptera</taxon>
        <taxon>Endopterygota</taxon>
        <taxon>Diptera</taxon>
        <taxon>Nematocera</taxon>
        <taxon>Culicoidea</taxon>
        <taxon>Culicidae</taxon>
        <taxon>Culicinae</taxon>
        <taxon>Culicini</taxon>
        <taxon>Culex</taxon>
        <taxon>Culex</taxon>
    </lineage>
</organism>
<dbReference type="InterPro" id="IPR001810">
    <property type="entry name" value="F-box_dom"/>
</dbReference>
<name>A0A8D8H9Y7_CULPI</name>
<dbReference type="AlphaFoldDB" id="A0A8D8H9Y7"/>
<dbReference type="PROSITE" id="PS50181">
    <property type="entry name" value="FBOX"/>
    <property type="match status" value="1"/>
</dbReference>
<dbReference type="Pfam" id="PF12937">
    <property type="entry name" value="F-box-like"/>
    <property type="match status" value="1"/>
</dbReference>